<organism evidence="2 3">
    <name type="scientific">Arachnia propionica</name>
    <dbReference type="NCBI Taxonomy" id="1750"/>
    <lineage>
        <taxon>Bacteria</taxon>
        <taxon>Bacillati</taxon>
        <taxon>Actinomycetota</taxon>
        <taxon>Actinomycetes</taxon>
        <taxon>Propionibacteriales</taxon>
        <taxon>Propionibacteriaceae</taxon>
        <taxon>Arachnia</taxon>
    </lineage>
</organism>
<reference evidence="2 3" key="1">
    <citation type="submission" date="2018-11" db="EMBL/GenBank/DDBJ databases">
        <title>Genomes From Bacteria Associated with the Canine Oral Cavity: a Test Case for Automated Genome-Based Taxonomic Assignment.</title>
        <authorList>
            <person name="Coil D.A."/>
            <person name="Jospin G."/>
            <person name="Darling A.E."/>
            <person name="Wallis C."/>
            <person name="Davis I.J."/>
            <person name="Harris S."/>
            <person name="Eisen J.A."/>
            <person name="Holcombe L.J."/>
            <person name="O'Flynn C."/>
        </authorList>
    </citation>
    <scope>NUCLEOTIDE SEQUENCE [LARGE SCALE GENOMIC DNA]</scope>
    <source>
        <strain evidence="2 3">OH2822_COT-296</strain>
    </source>
</reference>
<dbReference type="PANTHER" id="PTHR46211:SF1">
    <property type="entry name" value="GLYCEROPHOSPHODIESTER PHOSPHODIESTERASE, CYTOPLASMIC"/>
    <property type="match status" value="1"/>
</dbReference>
<dbReference type="SUPFAM" id="SSF51695">
    <property type="entry name" value="PLC-like phosphodiesterases"/>
    <property type="match status" value="1"/>
</dbReference>
<protein>
    <submittedName>
        <fullName evidence="2">Glycerophosphodiester phosphodiesterase</fullName>
    </submittedName>
</protein>
<dbReference type="PROSITE" id="PS51704">
    <property type="entry name" value="GP_PDE"/>
    <property type="match status" value="1"/>
</dbReference>
<dbReference type="OrthoDB" id="9758957at2"/>
<comment type="caution">
    <text evidence="2">The sequence shown here is derived from an EMBL/GenBank/DDBJ whole genome shotgun (WGS) entry which is preliminary data.</text>
</comment>
<dbReference type="Proteomes" id="UP000280935">
    <property type="component" value="Unassembled WGS sequence"/>
</dbReference>
<gene>
    <name evidence="2" type="ORF">EII35_05565</name>
</gene>
<dbReference type="EMBL" id="RQYT01000008">
    <property type="protein sequence ID" value="RRD50208.1"/>
    <property type="molecule type" value="Genomic_DNA"/>
</dbReference>
<dbReference type="AlphaFoldDB" id="A0A3P1WWB5"/>
<dbReference type="GO" id="GO:0008081">
    <property type="term" value="F:phosphoric diester hydrolase activity"/>
    <property type="evidence" value="ECO:0007669"/>
    <property type="project" value="InterPro"/>
</dbReference>
<evidence type="ECO:0000259" key="1">
    <source>
        <dbReference type="PROSITE" id="PS51704"/>
    </source>
</evidence>
<accession>A0A3P1WWB5</accession>
<dbReference type="GO" id="GO:0006629">
    <property type="term" value="P:lipid metabolic process"/>
    <property type="evidence" value="ECO:0007669"/>
    <property type="project" value="InterPro"/>
</dbReference>
<dbReference type="RefSeq" id="WP_125227464.1">
    <property type="nucleotide sequence ID" value="NZ_RQYT01000008.1"/>
</dbReference>
<proteinExistence type="predicted"/>
<dbReference type="Gene3D" id="3.20.20.190">
    <property type="entry name" value="Phosphatidylinositol (PI) phosphodiesterase"/>
    <property type="match status" value="1"/>
</dbReference>
<name>A0A3P1WWB5_9ACTN</name>
<dbReference type="InterPro" id="IPR017946">
    <property type="entry name" value="PLC-like_Pdiesterase_TIM-brl"/>
</dbReference>
<feature type="domain" description="GP-PDE" evidence="1">
    <location>
        <begin position="2"/>
        <end position="238"/>
    </location>
</feature>
<dbReference type="PANTHER" id="PTHR46211">
    <property type="entry name" value="GLYCEROPHOSPHORYL DIESTER PHOSPHODIESTERASE"/>
    <property type="match status" value="1"/>
</dbReference>
<sequence>MTAIWAHRGASAYAPENTIPAFQQAIDMGADGVEFDVQRSADGHLVVIHDETVNRTSNGVGKVVDLTLEQLRRCNFSNGFVGTRHVQIPTLREVLELLAPTGLTINIELKNSVEFYPGMECEVVALVEEAGLQERVIYSSFNHFSLANLRGIVPKEHLGLLYSDGLYDPWNYANQFGAGCLHPHYYALRQPNYMWLCHEAGVRTTTWTVDDEAEFKRLLALGVDAIITNFPDRGRRVIDRPWL</sequence>
<dbReference type="CDD" id="cd08563">
    <property type="entry name" value="GDPD_TtGDE_like"/>
    <property type="match status" value="1"/>
</dbReference>
<evidence type="ECO:0000313" key="2">
    <source>
        <dbReference type="EMBL" id="RRD50208.1"/>
    </source>
</evidence>
<evidence type="ECO:0000313" key="3">
    <source>
        <dbReference type="Proteomes" id="UP000280935"/>
    </source>
</evidence>
<dbReference type="Pfam" id="PF03009">
    <property type="entry name" value="GDPD"/>
    <property type="match status" value="1"/>
</dbReference>
<dbReference type="InterPro" id="IPR030395">
    <property type="entry name" value="GP_PDE_dom"/>
</dbReference>